<protein>
    <submittedName>
        <fullName evidence="2">Uncharacterized protein</fullName>
    </submittedName>
</protein>
<dbReference type="HOGENOM" id="CLU_027063_1_0_14"/>
<reference evidence="2 3" key="1">
    <citation type="journal article" date="2014" name="Genome Announc.">
        <title>Complete Genome Sequence of Mycoplasma bovoculi Strain M165/69T (ATCC 29104).</title>
        <authorList>
            <person name="Calcutt M.J."/>
            <person name="Foecking M.F."/>
        </authorList>
    </citation>
    <scope>NUCLEOTIDE SEQUENCE [LARGE SCALE GENOMIC DNA]</scope>
    <source>
        <strain evidence="2">M165/69</strain>
    </source>
</reference>
<dbReference type="Proteomes" id="UP000019229">
    <property type="component" value="Chromosome"/>
</dbReference>
<evidence type="ECO:0000313" key="3">
    <source>
        <dbReference type="Proteomes" id="UP000019229"/>
    </source>
</evidence>
<dbReference type="eggNOG" id="ENOG5031Y7Y">
    <property type="taxonomic scope" value="Bacteria"/>
</dbReference>
<dbReference type="OrthoDB" id="401396at2"/>
<dbReference type="EMBL" id="CP007154">
    <property type="protein sequence ID" value="AHH45258.1"/>
    <property type="molecule type" value="Genomic_DNA"/>
</dbReference>
<proteinExistence type="predicted"/>
<name>W5V0D5_9BACT</name>
<evidence type="ECO:0000256" key="1">
    <source>
        <dbReference type="SAM" id="MobiDB-lite"/>
    </source>
</evidence>
<organism evidence="2 3">
    <name type="scientific">Mesomycoplasma bovoculi M165/69</name>
    <dbReference type="NCBI Taxonomy" id="743966"/>
    <lineage>
        <taxon>Bacteria</taxon>
        <taxon>Bacillati</taxon>
        <taxon>Mycoplasmatota</taxon>
        <taxon>Mycoplasmoidales</taxon>
        <taxon>Metamycoplasmataceae</taxon>
        <taxon>Mesomycoplasma</taxon>
    </lineage>
</organism>
<dbReference type="RefSeq" id="WP_022935006.1">
    <property type="nucleotide sequence ID" value="NZ_CP007154.1"/>
</dbReference>
<feature type="compositionally biased region" description="Basic and acidic residues" evidence="1">
    <location>
        <begin position="64"/>
        <end position="75"/>
    </location>
</feature>
<dbReference type="NCBIfam" id="NF045845">
    <property type="entry name" value="Mhp366_Mhp367_fam"/>
    <property type="match status" value="1"/>
</dbReference>
<keyword evidence="3" id="KW-1185">Reference proteome</keyword>
<sequence>MNKFFKFLIVIFSLAGLGVAGYFVYDKVVVKYFATPEQPKNSKPKVEPKPVEVDKPKSQPPTKTETKQEDQENKKTLSKFTPITKFDLDRAASMKADLPKNHLSFKLDFGNNFVGKENDKYYLGKSNDGLYVYNLNEPNIENHILADKQTKDKILNQEFNIFDKKNRPFIYNLDQIGVYTQKINSVDLRNENIFKRNIRIANGTATILDASAEKTLLITNKHVLKTGIKDDNKQVNFWNIPQSDIFKWYDNGKIHTIEYDDLGILFYVKQTIEKNLSEIKNHDLKAENKDVQTENQINFLKNFLNPYFEVETKFDNKNVDVALFYFKHKKFIEDIKNLADFFSKSPEMNQATIKFSNQDVIDKIKDKFLSNYQNFISFWKSVAQAKSVVISDKLWKIGDSDYDKMVSLFWPKGTPIKNIFKGVYASTIQANTKSVALFFYTTNGPGASGSGVFNAKGELQFLNAFGLLAGKKTSPPVKDNIVSKPGKSKKTEADDEVEFYDNLNTYIAISGGVPFVTEKYNLKKEIEKFYPSKQLKLNQNNLISNITTNTPITVQTN</sequence>
<dbReference type="KEGG" id="mbc:MYB_01240"/>
<dbReference type="PATRIC" id="fig|743966.3.peg.250"/>
<dbReference type="AlphaFoldDB" id="W5V0D5"/>
<feature type="compositionally biased region" description="Basic and acidic residues" evidence="1">
    <location>
        <begin position="44"/>
        <end position="57"/>
    </location>
</feature>
<feature type="region of interest" description="Disordered" evidence="1">
    <location>
        <begin position="38"/>
        <end position="75"/>
    </location>
</feature>
<gene>
    <name evidence="2" type="ORF">MYB_01240</name>
</gene>
<evidence type="ECO:0000313" key="2">
    <source>
        <dbReference type="EMBL" id="AHH45258.1"/>
    </source>
</evidence>
<accession>W5V0D5</accession>